<sequence>MQTYPTTTGKTADLVRTFMARTYSWMAAGLALTAGIAFFTAQNEALAFQVMQWRWPLIIAQFGLVFFLSMFAQKVSSTVAGGLFILYAALTGLTFSSLLFAYSPSAVTAAFATTAGTFGLMSVAGFVIKKDLSAMGRFFMFAVLGLFVAMIVNLFVASSGLTLLISIVGVLLFAGLTAYDTQMLRNMALSGVSGEMAERAAINGALALYLDFINMFLFILRLFGFAGGSSSND</sequence>
<feature type="transmembrane region" description="Helical" evidence="6">
    <location>
        <begin position="53"/>
        <end position="72"/>
    </location>
</feature>
<evidence type="ECO:0000256" key="1">
    <source>
        <dbReference type="ARBA" id="ARBA00004141"/>
    </source>
</evidence>
<keyword evidence="8" id="KW-1185">Reference proteome</keyword>
<keyword evidence="5 6" id="KW-0472">Membrane</keyword>
<dbReference type="InterPro" id="IPR006214">
    <property type="entry name" value="Bax_inhibitor_1-related"/>
</dbReference>
<evidence type="ECO:0000313" key="8">
    <source>
        <dbReference type="Proteomes" id="UP000236379"/>
    </source>
</evidence>
<evidence type="ECO:0000256" key="4">
    <source>
        <dbReference type="ARBA" id="ARBA00022989"/>
    </source>
</evidence>
<reference evidence="7 8" key="1">
    <citation type="submission" date="2018-01" db="EMBL/GenBank/DDBJ databases">
        <title>Deinococcus koreensis sp. nov., a radiation-resistant bacterium isolated from river water.</title>
        <authorList>
            <person name="Choi A."/>
        </authorList>
    </citation>
    <scope>NUCLEOTIDE SEQUENCE [LARGE SCALE GENOMIC DNA]</scope>
    <source>
        <strain evidence="7 8">SJW1-2</strain>
    </source>
</reference>
<keyword evidence="3 6" id="KW-0812">Transmembrane</keyword>
<evidence type="ECO:0000313" key="7">
    <source>
        <dbReference type="EMBL" id="PNY80488.1"/>
    </source>
</evidence>
<evidence type="ECO:0000256" key="2">
    <source>
        <dbReference type="ARBA" id="ARBA00010350"/>
    </source>
</evidence>
<comment type="caution">
    <text evidence="7">The sequence shown here is derived from an EMBL/GenBank/DDBJ whole genome shotgun (WGS) entry which is preliminary data.</text>
</comment>
<evidence type="ECO:0000256" key="6">
    <source>
        <dbReference type="RuleBase" id="RU004379"/>
    </source>
</evidence>
<dbReference type="CDD" id="cd10432">
    <property type="entry name" value="BI-1-like_bacterial"/>
    <property type="match status" value="1"/>
</dbReference>
<feature type="transmembrane region" description="Helical" evidence="6">
    <location>
        <begin position="200"/>
        <end position="223"/>
    </location>
</feature>
<evidence type="ECO:0000256" key="3">
    <source>
        <dbReference type="ARBA" id="ARBA00022692"/>
    </source>
</evidence>
<gene>
    <name evidence="7" type="ORF">CVO96_03095</name>
</gene>
<dbReference type="AlphaFoldDB" id="A0A2K3UVD1"/>
<accession>A0A2K3UVD1</accession>
<dbReference type="OrthoDB" id="9793828at2"/>
<feature type="transmembrane region" description="Helical" evidence="6">
    <location>
        <begin position="161"/>
        <end position="179"/>
    </location>
</feature>
<feature type="transmembrane region" description="Helical" evidence="6">
    <location>
        <begin position="23"/>
        <end position="41"/>
    </location>
</feature>
<proteinExistence type="inferred from homology"/>
<dbReference type="GO" id="GO:0005886">
    <property type="term" value="C:plasma membrane"/>
    <property type="evidence" value="ECO:0007669"/>
    <property type="project" value="TreeGrafter"/>
</dbReference>
<comment type="subcellular location">
    <subcellularLocation>
        <location evidence="1">Membrane</location>
        <topology evidence="1">Multi-pass membrane protein</topology>
    </subcellularLocation>
</comment>
<feature type="transmembrane region" description="Helical" evidence="6">
    <location>
        <begin position="84"/>
        <end position="103"/>
    </location>
</feature>
<name>A0A2K3UVD1_9DEIO</name>
<dbReference type="Pfam" id="PF01027">
    <property type="entry name" value="Bax1-I"/>
    <property type="match status" value="1"/>
</dbReference>
<dbReference type="PANTHER" id="PTHR23291:SF50">
    <property type="entry name" value="PROTEIN LIFEGUARD 4"/>
    <property type="match status" value="1"/>
</dbReference>
<protein>
    <recommendedName>
        <fullName evidence="9">BAX inhibitor (BI)-1/YccA family protein</fullName>
    </recommendedName>
</protein>
<comment type="similarity">
    <text evidence="2 6">Belongs to the BI1 family.</text>
</comment>
<feature type="transmembrane region" description="Helical" evidence="6">
    <location>
        <begin position="109"/>
        <end position="128"/>
    </location>
</feature>
<dbReference type="Proteomes" id="UP000236379">
    <property type="component" value="Unassembled WGS sequence"/>
</dbReference>
<dbReference type="RefSeq" id="WP_103310221.1">
    <property type="nucleotide sequence ID" value="NZ_PPPD01000001.1"/>
</dbReference>
<dbReference type="EMBL" id="PPPD01000001">
    <property type="protein sequence ID" value="PNY80488.1"/>
    <property type="molecule type" value="Genomic_DNA"/>
</dbReference>
<feature type="transmembrane region" description="Helical" evidence="6">
    <location>
        <begin position="135"/>
        <end position="155"/>
    </location>
</feature>
<dbReference type="PANTHER" id="PTHR23291">
    <property type="entry name" value="BAX INHIBITOR-RELATED"/>
    <property type="match status" value="1"/>
</dbReference>
<evidence type="ECO:0000256" key="5">
    <source>
        <dbReference type="ARBA" id="ARBA00023136"/>
    </source>
</evidence>
<keyword evidence="4 6" id="KW-1133">Transmembrane helix</keyword>
<evidence type="ECO:0008006" key="9">
    <source>
        <dbReference type="Google" id="ProtNLM"/>
    </source>
</evidence>
<organism evidence="7 8">
    <name type="scientific">Deinococcus koreensis</name>
    <dbReference type="NCBI Taxonomy" id="2054903"/>
    <lineage>
        <taxon>Bacteria</taxon>
        <taxon>Thermotogati</taxon>
        <taxon>Deinococcota</taxon>
        <taxon>Deinococci</taxon>
        <taxon>Deinococcales</taxon>
        <taxon>Deinococcaceae</taxon>
        <taxon>Deinococcus</taxon>
    </lineage>
</organism>